<gene>
    <name evidence="2" type="ORF">AB7878_16360</name>
</gene>
<evidence type="ECO:0000313" key="3">
    <source>
        <dbReference type="Proteomes" id="UP001562159"/>
    </source>
</evidence>
<feature type="chain" id="PRO_5046987196" evidence="1">
    <location>
        <begin position="19"/>
        <end position="104"/>
    </location>
</feature>
<dbReference type="Proteomes" id="UP001562159">
    <property type="component" value="Unassembled WGS sequence"/>
</dbReference>
<sequence length="104" mass="11504">MQRMLLVLALGMPGAAWAGLPMPQDAPAPSTAPSHHPRLFEVKFVLRPAPKQGDGLPRIRFDNQAPAIVPVPRDRQAYRRLGWPGPGPNVEICESWACETFVQR</sequence>
<proteinExistence type="predicted"/>
<evidence type="ECO:0000313" key="2">
    <source>
        <dbReference type="EMBL" id="MEY2183996.1"/>
    </source>
</evidence>
<reference evidence="2 3" key="1">
    <citation type="submission" date="2024-07" db="EMBL/GenBank/DDBJ databases">
        <title>Molecular mechanisms and environmental adaptations of flagellar loss and biofilm growth of Rhodanobacter under environmental stress.</title>
        <authorList>
            <person name="Chen M."/>
        </authorList>
    </citation>
    <scope>NUCLEOTIDE SEQUENCE [LARGE SCALE GENOMIC DNA]</scope>
    <source>
        <strain evidence="2 3">RS22</strain>
    </source>
</reference>
<name>A0ABV4AWQ1_9GAMM</name>
<keyword evidence="1" id="KW-0732">Signal</keyword>
<feature type="signal peptide" evidence="1">
    <location>
        <begin position="1"/>
        <end position="18"/>
    </location>
</feature>
<accession>A0ABV4AWQ1</accession>
<evidence type="ECO:0000256" key="1">
    <source>
        <dbReference type="SAM" id="SignalP"/>
    </source>
</evidence>
<keyword evidence="3" id="KW-1185">Reference proteome</keyword>
<comment type="caution">
    <text evidence="2">The sequence shown here is derived from an EMBL/GenBank/DDBJ whole genome shotgun (WGS) entry which is preliminary data.</text>
</comment>
<organism evidence="2 3">
    <name type="scientific">Rhodanobacter humi</name>
    <dbReference type="NCBI Taxonomy" id="1888173"/>
    <lineage>
        <taxon>Bacteria</taxon>
        <taxon>Pseudomonadati</taxon>
        <taxon>Pseudomonadota</taxon>
        <taxon>Gammaproteobacteria</taxon>
        <taxon>Lysobacterales</taxon>
        <taxon>Rhodanobacteraceae</taxon>
        <taxon>Rhodanobacter</taxon>
    </lineage>
</organism>
<dbReference type="EMBL" id="JBGBPY010000001">
    <property type="protein sequence ID" value="MEY2183996.1"/>
    <property type="molecule type" value="Genomic_DNA"/>
</dbReference>
<protein>
    <submittedName>
        <fullName evidence="2">Uncharacterized protein</fullName>
    </submittedName>
</protein>